<dbReference type="EMBL" id="JARBJD010000003">
    <property type="protein sequence ID" value="KAK2964190.1"/>
    <property type="molecule type" value="Genomic_DNA"/>
</dbReference>
<organism evidence="2 3">
    <name type="scientific">Blattamonas nauphoetae</name>
    <dbReference type="NCBI Taxonomy" id="2049346"/>
    <lineage>
        <taxon>Eukaryota</taxon>
        <taxon>Metamonada</taxon>
        <taxon>Preaxostyla</taxon>
        <taxon>Oxymonadida</taxon>
        <taxon>Blattamonas</taxon>
    </lineage>
</organism>
<proteinExistence type="predicted"/>
<name>A0ABQ9YKK0_9EUKA</name>
<keyword evidence="3" id="KW-1185">Reference proteome</keyword>
<evidence type="ECO:0000313" key="2">
    <source>
        <dbReference type="EMBL" id="KAK2964190.1"/>
    </source>
</evidence>
<feature type="compositionally biased region" description="Polar residues" evidence="1">
    <location>
        <begin position="416"/>
        <end position="429"/>
    </location>
</feature>
<feature type="region of interest" description="Disordered" evidence="1">
    <location>
        <begin position="1"/>
        <end position="53"/>
    </location>
</feature>
<feature type="compositionally biased region" description="Polar residues" evidence="1">
    <location>
        <begin position="9"/>
        <end position="19"/>
    </location>
</feature>
<accession>A0ABQ9YKK0</accession>
<dbReference type="Proteomes" id="UP001281761">
    <property type="component" value="Unassembled WGS sequence"/>
</dbReference>
<feature type="region of interest" description="Disordered" evidence="1">
    <location>
        <begin position="395"/>
        <end position="470"/>
    </location>
</feature>
<comment type="caution">
    <text evidence="2">The sequence shown here is derived from an EMBL/GenBank/DDBJ whole genome shotgun (WGS) entry which is preliminary data.</text>
</comment>
<dbReference type="PANTHER" id="PTHR21683">
    <property type="entry name" value="COILED-COIL DOMAIN-CONTAINING PROTEIN 42 LIKE-2-LIKE-RELATED"/>
    <property type="match status" value="1"/>
</dbReference>
<feature type="compositionally biased region" description="Basic and acidic residues" evidence="1">
    <location>
        <begin position="21"/>
        <end position="32"/>
    </location>
</feature>
<sequence>MQRKPPPSVNVNPTQTSTLLFEKKRSLEESKEGLTAQKRLSEQQKAEFEKRKEEIKIQREQLIQKPAMYDHYVKQSYDKIAQAEQQFLSEQSLCRTLEQEIQRKERRIRQLEMEREMKEQQLKEMEEQREYLVKEETDEYPEVSSLIQRYDALQTSTKELVQQIDSLTKRQEEMNTTIIKTRQNLSDVLLSLSNQVDQKEEELKEKRRQMRMMQDNLLTQTSTLTSSSTLHSASTVAVQTLFKKVIVARSKLAGTIAAPTIVQASQPVNAQTIGLATATGDDKGDSMLVPSMYVSVQKSVGDQTSSDWNKFGESNEDLIHQLQRNAFSSQQEKELSTVVNMIIEQNSLEQLGLPPKLLPYKAMLTLIHDFLVDLSQIEPQVDKHLQTINLVKEEKETTGKQTGAVRKVEGQRPLSPHSTRQSITSSRLSPQKPISREQSGKGKTTKPKPKKTFTLEQTMGEEAFWGNADI</sequence>
<gene>
    <name evidence="2" type="ORF">BLNAU_721</name>
</gene>
<evidence type="ECO:0000313" key="3">
    <source>
        <dbReference type="Proteomes" id="UP001281761"/>
    </source>
</evidence>
<dbReference type="InterPro" id="IPR051147">
    <property type="entry name" value="CFAP_domain-containing"/>
</dbReference>
<reference evidence="2 3" key="1">
    <citation type="journal article" date="2022" name="bioRxiv">
        <title>Genomics of Preaxostyla Flagellates Illuminates Evolutionary Transitions and the Path Towards Mitochondrial Loss.</title>
        <authorList>
            <person name="Novak L.V.F."/>
            <person name="Treitli S.C."/>
            <person name="Pyrih J."/>
            <person name="Halakuc P."/>
            <person name="Pipaliya S.V."/>
            <person name="Vacek V."/>
            <person name="Brzon O."/>
            <person name="Soukal P."/>
            <person name="Eme L."/>
            <person name="Dacks J.B."/>
            <person name="Karnkowska A."/>
            <person name="Elias M."/>
            <person name="Hampl V."/>
        </authorList>
    </citation>
    <scope>NUCLEOTIDE SEQUENCE [LARGE SCALE GENOMIC DNA]</scope>
    <source>
        <strain evidence="2">NAU3</strain>
        <tissue evidence="2">Gut</tissue>
    </source>
</reference>
<evidence type="ECO:0000256" key="1">
    <source>
        <dbReference type="SAM" id="MobiDB-lite"/>
    </source>
</evidence>
<feature type="compositionally biased region" description="Basic and acidic residues" evidence="1">
    <location>
        <begin position="39"/>
        <end position="53"/>
    </location>
</feature>
<protein>
    <submittedName>
        <fullName evidence="2">Uncharacterized protein</fullName>
    </submittedName>
</protein>